<keyword evidence="1" id="KW-0695">RNA-directed DNA polymerase</keyword>
<comment type="caution">
    <text evidence="1">The sequence shown here is derived from an EMBL/GenBank/DDBJ whole genome shotgun (WGS) entry which is preliminary data.</text>
</comment>
<reference evidence="2" key="1">
    <citation type="journal article" date="2019" name="Plant Biotechnol. J.">
        <title>Genome sequencing of the Australian wild diploid species Gossypium australe highlights disease resistance and delayed gland morphogenesis.</title>
        <authorList>
            <person name="Cai Y."/>
            <person name="Cai X."/>
            <person name="Wang Q."/>
            <person name="Wang P."/>
            <person name="Zhang Y."/>
            <person name="Cai C."/>
            <person name="Xu Y."/>
            <person name="Wang K."/>
            <person name="Zhou Z."/>
            <person name="Wang C."/>
            <person name="Geng S."/>
            <person name="Li B."/>
            <person name="Dong Q."/>
            <person name="Hou Y."/>
            <person name="Wang H."/>
            <person name="Ai P."/>
            <person name="Liu Z."/>
            <person name="Yi F."/>
            <person name="Sun M."/>
            <person name="An G."/>
            <person name="Cheng J."/>
            <person name="Zhang Y."/>
            <person name="Shi Q."/>
            <person name="Xie Y."/>
            <person name="Shi X."/>
            <person name="Chang Y."/>
            <person name="Huang F."/>
            <person name="Chen Y."/>
            <person name="Hong S."/>
            <person name="Mi L."/>
            <person name="Sun Q."/>
            <person name="Zhang L."/>
            <person name="Zhou B."/>
            <person name="Peng R."/>
            <person name="Zhang X."/>
            <person name="Liu F."/>
        </authorList>
    </citation>
    <scope>NUCLEOTIDE SEQUENCE [LARGE SCALE GENOMIC DNA]</scope>
    <source>
        <strain evidence="2">cv. PA1801</strain>
    </source>
</reference>
<dbReference type="GO" id="GO:0003964">
    <property type="term" value="F:RNA-directed DNA polymerase activity"/>
    <property type="evidence" value="ECO:0007669"/>
    <property type="project" value="UniProtKB-KW"/>
</dbReference>
<keyword evidence="1" id="KW-0808">Transferase</keyword>
<protein>
    <submittedName>
        <fullName evidence="1">Reverse transcriptase</fullName>
    </submittedName>
</protein>
<evidence type="ECO:0000313" key="2">
    <source>
        <dbReference type="Proteomes" id="UP000325315"/>
    </source>
</evidence>
<dbReference type="AlphaFoldDB" id="A0A5B6U8U7"/>
<accession>A0A5B6U8U7</accession>
<dbReference type="Proteomes" id="UP000325315">
    <property type="component" value="Unassembled WGS sequence"/>
</dbReference>
<proteinExistence type="predicted"/>
<dbReference type="EMBL" id="SMMG02000013">
    <property type="protein sequence ID" value="KAA3453216.1"/>
    <property type="molecule type" value="Genomic_DNA"/>
</dbReference>
<keyword evidence="2" id="KW-1185">Reference proteome</keyword>
<evidence type="ECO:0000313" key="1">
    <source>
        <dbReference type="EMBL" id="KAA3453216.1"/>
    </source>
</evidence>
<gene>
    <name evidence="1" type="ORF">EPI10_009277</name>
</gene>
<sequence length="151" mass="17184">MDDIAKDYFVKLFMSQGMENTNHIMSGVERRIKDNMNSTLMVEYIINKVYAALKDMAPMKAPDANEENREKKEFSSEGLIRVPHKDDVENRFTDSWIPLIMRCINSVSYVVEINGEVGEVFKLRKGLNGGLLALLRLAKEIGQTRGAKVSR</sequence>
<name>A0A5B6U8U7_9ROSI</name>
<keyword evidence="1" id="KW-0548">Nucleotidyltransferase</keyword>
<organism evidence="1 2">
    <name type="scientific">Gossypium australe</name>
    <dbReference type="NCBI Taxonomy" id="47621"/>
    <lineage>
        <taxon>Eukaryota</taxon>
        <taxon>Viridiplantae</taxon>
        <taxon>Streptophyta</taxon>
        <taxon>Embryophyta</taxon>
        <taxon>Tracheophyta</taxon>
        <taxon>Spermatophyta</taxon>
        <taxon>Magnoliopsida</taxon>
        <taxon>eudicotyledons</taxon>
        <taxon>Gunneridae</taxon>
        <taxon>Pentapetalae</taxon>
        <taxon>rosids</taxon>
        <taxon>malvids</taxon>
        <taxon>Malvales</taxon>
        <taxon>Malvaceae</taxon>
        <taxon>Malvoideae</taxon>
        <taxon>Gossypium</taxon>
    </lineage>
</organism>